<gene>
    <name evidence="1" type="ORF">EEL30_26815</name>
</gene>
<dbReference type="Proteomes" id="UP000319432">
    <property type="component" value="Chromosome"/>
</dbReference>
<name>A0A502IZV4_BRELA</name>
<organism evidence="1 2">
    <name type="scientific">Brevibacillus laterosporus</name>
    <name type="common">Bacillus laterosporus</name>
    <dbReference type="NCBI Taxonomy" id="1465"/>
    <lineage>
        <taxon>Bacteria</taxon>
        <taxon>Bacillati</taxon>
        <taxon>Bacillota</taxon>
        <taxon>Bacilli</taxon>
        <taxon>Bacillales</taxon>
        <taxon>Paenibacillaceae</taxon>
        <taxon>Brevibacillus</taxon>
    </lineage>
</organism>
<proteinExistence type="predicted"/>
<dbReference type="AlphaFoldDB" id="A0A502IZV4"/>
<keyword evidence="2" id="KW-1185">Reference proteome</keyword>
<evidence type="ECO:0000313" key="2">
    <source>
        <dbReference type="Proteomes" id="UP000319432"/>
    </source>
</evidence>
<dbReference type="OrthoDB" id="2469076at2"/>
<dbReference type="EMBL" id="CP033464">
    <property type="protein sequence ID" value="QDX95563.1"/>
    <property type="molecule type" value="Genomic_DNA"/>
</dbReference>
<sequence length="122" mass="13446">MHKKDQVAHAIDEVINVMKSKSIILLLISTVGLLSIAGCGGNRANRIQSMPTTFNPHVYFLQSHPQTATNEDNFTPYGMPVNSGSGTDYDLFIRPDSVSNYGGFFGKKQIVPTNNTNVPYRK</sequence>
<accession>A0A502IZV4</accession>
<evidence type="ECO:0000313" key="1">
    <source>
        <dbReference type="EMBL" id="QDX95563.1"/>
    </source>
</evidence>
<protein>
    <submittedName>
        <fullName evidence="1">Uncharacterized protein</fullName>
    </submittedName>
</protein>
<reference evidence="1 2" key="1">
    <citation type="submission" date="2018-11" db="EMBL/GenBank/DDBJ databases">
        <title>Phylogenetic determinants of toxin gene distribution in genomes of Brevibacillus laterosporus.</title>
        <authorList>
            <person name="Glare T.R."/>
            <person name="Durrant A."/>
            <person name="Berry C."/>
            <person name="Palma L."/>
            <person name="Ormskirk M."/>
            <person name="Cox M.O."/>
        </authorList>
    </citation>
    <scope>NUCLEOTIDE SEQUENCE [LARGE SCALE GENOMIC DNA]</scope>
    <source>
        <strain evidence="1 2">1821L</strain>
    </source>
</reference>